<gene>
    <name evidence="1" type="ORF">BK769_18260</name>
</gene>
<proteinExistence type="predicted"/>
<dbReference type="AlphaFoldDB" id="A0A9X6PPX6"/>
<name>A0A9X6PPX6_BACUK</name>
<evidence type="ECO:0000313" key="1">
    <source>
        <dbReference type="EMBL" id="OTZ70122.1"/>
    </source>
</evidence>
<organism evidence="1 2">
    <name type="scientific">Bacillus thuringiensis serovar kumamotoensis</name>
    <dbReference type="NCBI Taxonomy" id="132267"/>
    <lineage>
        <taxon>Bacteria</taxon>
        <taxon>Bacillati</taxon>
        <taxon>Bacillota</taxon>
        <taxon>Bacilli</taxon>
        <taxon>Bacillales</taxon>
        <taxon>Bacillaceae</taxon>
        <taxon>Bacillus</taxon>
        <taxon>Bacillus cereus group</taxon>
    </lineage>
</organism>
<evidence type="ECO:0000313" key="2">
    <source>
        <dbReference type="Proteomes" id="UP000195087"/>
    </source>
</evidence>
<accession>A0A9X6PPX6</accession>
<dbReference type="Proteomes" id="UP000195087">
    <property type="component" value="Unassembled WGS sequence"/>
</dbReference>
<protein>
    <submittedName>
        <fullName evidence="1">Uncharacterized protein</fullName>
    </submittedName>
</protein>
<sequence length="78" mass="9379">MKLYERFFSYISAARFISAIFQIYQRNSVYIGDFPNISAQLNLYQRFFSYIDLPTKPDNLRKKERGCPLWKPPSFLEE</sequence>
<reference evidence="1 2" key="1">
    <citation type="submission" date="2016-10" db="EMBL/GenBank/DDBJ databases">
        <title>Comparative genomics of Bacillus thuringiensis reveals a path to pathogens against multiple invertebrate hosts.</title>
        <authorList>
            <person name="Zheng J."/>
            <person name="Gao Q."/>
            <person name="Liu H."/>
            <person name="Peng D."/>
            <person name="Ruan L."/>
            <person name="Sun M."/>
        </authorList>
    </citation>
    <scope>NUCLEOTIDE SEQUENCE [LARGE SCALE GENOMIC DNA]</scope>
    <source>
        <strain evidence="1">BGSC 4W1</strain>
    </source>
</reference>
<dbReference type="EMBL" id="NFEH01000113">
    <property type="protein sequence ID" value="OTZ70122.1"/>
    <property type="molecule type" value="Genomic_DNA"/>
</dbReference>
<comment type="caution">
    <text evidence="1">The sequence shown here is derived from an EMBL/GenBank/DDBJ whole genome shotgun (WGS) entry which is preliminary data.</text>
</comment>